<organism evidence="4 5">
    <name type="scientific">Agromyces atrinae</name>
    <dbReference type="NCBI Taxonomy" id="592376"/>
    <lineage>
        <taxon>Bacteria</taxon>
        <taxon>Bacillati</taxon>
        <taxon>Actinomycetota</taxon>
        <taxon>Actinomycetes</taxon>
        <taxon>Micrococcales</taxon>
        <taxon>Microbacteriaceae</taxon>
        <taxon>Agromyces</taxon>
    </lineage>
</organism>
<feature type="region of interest" description="Disordered" evidence="1">
    <location>
        <begin position="687"/>
        <end position="715"/>
    </location>
</feature>
<dbReference type="AlphaFoldDB" id="A0A852SLD5"/>
<dbReference type="Gene3D" id="2.60.40.10">
    <property type="entry name" value="Immunoglobulins"/>
    <property type="match status" value="1"/>
</dbReference>
<feature type="compositionally biased region" description="Acidic residues" evidence="1">
    <location>
        <begin position="692"/>
        <end position="705"/>
    </location>
</feature>
<dbReference type="GO" id="GO:0005975">
    <property type="term" value="P:carbohydrate metabolic process"/>
    <property type="evidence" value="ECO:0007669"/>
    <property type="project" value="UniProtKB-ARBA"/>
</dbReference>
<feature type="chain" id="PRO_5032805031" description="2-oxoglutarate dehydrogenase" evidence="3">
    <location>
        <begin position="36"/>
        <end position="715"/>
    </location>
</feature>
<dbReference type="InterPro" id="IPR046112">
    <property type="entry name" value="DUF6049"/>
</dbReference>
<name>A0A852SLD5_9MICO</name>
<dbReference type="Pfam" id="PF19516">
    <property type="entry name" value="DUF6049"/>
    <property type="match status" value="1"/>
</dbReference>
<feature type="region of interest" description="Disordered" evidence="1">
    <location>
        <begin position="282"/>
        <end position="322"/>
    </location>
</feature>
<gene>
    <name evidence="4" type="ORF">BJ972_002356</name>
</gene>
<feature type="compositionally biased region" description="Basic and acidic residues" evidence="1">
    <location>
        <begin position="706"/>
        <end position="715"/>
    </location>
</feature>
<protein>
    <recommendedName>
        <fullName evidence="6">2-oxoglutarate dehydrogenase</fullName>
    </recommendedName>
</protein>
<evidence type="ECO:0000256" key="2">
    <source>
        <dbReference type="SAM" id="Phobius"/>
    </source>
</evidence>
<evidence type="ECO:0000313" key="4">
    <source>
        <dbReference type="EMBL" id="NYD67837.1"/>
    </source>
</evidence>
<feature type="signal peptide" evidence="3">
    <location>
        <begin position="1"/>
        <end position="35"/>
    </location>
</feature>
<evidence type="ECO:0000313" key="5">
    <source>
        <dbReference type="Proteomes" id="UP000581087"/>
    </source>
</evidence>
<evidence type="ECO:0000256" key="1">
    <source>
        <dbReference type="SAM" id="MobiDB-lite"/>
    </source>
</evidence>
<keyword evidence="2" id="KW-0812">Transmembrane</keyword>
<reference evidence="4 5" key="1">
    <citation type="submission" date="2020-07" db="EMBL/GenBank/DDBJ databases">
        <title>Sequencing the genomes of 1000 actinobacteria strains.</title>
        <authorList>
            <person name="Klenk H.-P."/>
        </authorList>
    </citation>
    <scope>NUCLEOTIDE SEQUENCE [LARGE SCALE GENOMIC DNA]</scope>
    <source>
        <strain evidence="4 5">DSM 23870</strain>
    </source>
</reference>
<dbReference type="InterPro" id="IPR013783">
    <property type="entry name" value="Ig-like_fold"/>
</dbReference>
<evidence type="ECO:0000256" key="3">
    <source>
        <dbReference type="SAM" id="SignalP"/>
    </source>
</evidence>
<keyword evidence="3" id="KW-0732">Signal</keyword>
<keyword evidence="2" id="KW-0472">Membrane</keyword>
<dbReference type="RefSeq" id="WP_164989852.1">
    <property type="nucleotide sequence ID" value="NZ_JACCBI010000001.1"/>
</dbReference>
<proteinExistence type="predicted"/>
<evidence type="ECO:0008006" key="6">
    <source>
        <dbReference type="Google" id="ProtNLM"/>
    </source>
</evidence>
<feature type="transmembrane region" description="Helical" evidence="2">
    <location>
        <begin position="661"/>
        <end position="680"/>
    </location>
</feature>
<dbReference type="Proteomes" id="UP000581087">
    <property type="component" value="Unassembled WGS sequence"/>
</dbReference>
<dbReference type="EMBL" id="JACCBI010000001">
    <property type="protein sequence ID" value="NYD67837.1"/>
    <property type="molecule type" value="Genomic_DNA"/>
</dbReference>
<accession>A0A852SLD5</accession>
<sequence>MVAESIPARRRGRLLFTLLAAALATALAAPGTSIAAEEDEAAGTVSLVVAVSSTPIVNPGQPLSLGVTVSNDTDTSIAAGEIAVSVDSGVIESRSDLAAWIDEGAGDAGSIVGRTPSPSIPAGGTATITLTVPAEATLLTDSPAGVHRVSATLEGSDAEASGRTTLTYDDGTLGGAVDLALATPLTVPPQSRGLISADDLATWTDGFGLLSRQLDAVYGRPVAIAIDPMILASIRVLGDEAPESAVAWLERLASAPNEIFPLSYADADIAVQSQAGIPTPLAPSTFEDVLNPDRFSDPLPGGGATPEPTATPAPEDDGAEATVPTTEELVAWDYTRTDLVWPGAGTVALPDLDYFDRAGLTTAILGSANVEPVDGPTPNAASSLGGSTAVVTDAAVTAALQRAQEATNETDWAAANARLVAELGLIATEGRAPTVLGLFARSTTPTPNRVEATLAIIDGMATNRPATLSQAIGAPPETRTFIDAGESTERVAAVSRLISMGESLTEFSSALTNPVLLTAPESRSTLALLGVGWLNDTEGWNTAMSAHESSSRATLSSVQVLPSSQINVWASQTEIPVTVENTSPYDVAVVIDLNPSNPRLVVDDTVTASVGPKSRTVVKVPVEARIGNGDVILDTSLTSPTGVPIGTTVRIPANVQAEWEGIGAVVIASIVFIVFGLGVWRTIRRRRRERDAPDESATETDDAENDTPRVDTTDV</sequence>
<comment type="caution">
    <text evidence="4">The sequence shown here is derived from an EMBL/GenBank/DDBJ whole genome shotgun (WGS) entry which is preliminary data.</text>
</comment>
<keyword evidence="2" id="KW-1133">Transmembrane helix</keyword>